<keyword evidence="7" id="KW-1185">Reference proteome</keyword>
<accession>A0ABV7MLX0</accession>
<organism evidence="6 7">
    <name type="scientific">Mesorhizobium cantuariense</name>
    <dbReference type="NCBI Taxonomy" id="1300275"/>
    <lineage>
        <taxon>Bacteria</taxon>
        <taxon>Pseudomonadati</taxon>
        <taxon>Pseudomonadota</taxon>
        <taxon>Alphaproteobacteria</taxon>
        <taxon>Hyphomicrobiales</taxon>
        <taxon>Phyllobacteriaceae</taxon>
        <taxon>Mesorhizobium</taxon>
    </lineage>
</organism>
<keyword evidence="3" id="KW-0238">DNA-binding</keyword>
<gene>
    <name evidence="6" type="ORF">ACFOJ9_13855</name>
</gene>
<dbReference type="PROSITE" id="PS50931">
    <property type="entry name" value="HTH_LYSR"/>
    <property type="match status" value="1"/>
</dbReference>
<keyword evidence="2" id="KW-0805">Transcription regulation</keyword>
<dbReference type="InterPro" id="IPR050950">
    <property type="entry name" value="HTH-type_LysR_regulators"/>
</dbReference>
<dbReference type="PANTHER" id="PTHR30419">
    <property type="entry name" value="HTH-TYPE TRANSCRIPTIONAL REGULATOR YBHD"/>
    <property type="match status" value="1"/>
</dbReference>
<dbReference type="Proteomes" id="UP001595648">
    <property type="component" value="Unassembled WGS sequence"/>
</dbReference>
<dbReference type="SUPFAM" id="SSF46785">
    <property type="entry name" value="Winged helix' DNA-binding domain"/>
    <property type="match status" value="1"/>
</dbReference>
<dbReference type="Gene3D" id="1.10.10.10">
    <property type="entry name" value="Winged helix-like DNA-binding domain superfamily/Winged helix DNA-binding domain"/>
    <property type="match status" value="1"/>
</dbReference>
<dbReference type="InterPro" id="IPR005119">
    <property type="entry name" value="LysR_subst-bd"/>
</dbReference>
<dbReference type="Gene3D" id="3.40.190.10">
    <property type="entry name" value="Periplasmic binding protein-like II"/>
    <property type="match status" value="2"/>
</dbReference>
<dbReference type="CDD" id="cd05466">
    <property type="entry name" value="PBP2_LTTR_substrate"/>
    <property type="match status" value="1"/>
</dbReference>
<dbReference type="RefSeq" id="WP_378979378.1">
    <property type="nucleotide sequence ID" value="NZ_JBHRVD010000001.1"/>
</dbReference>
<protein>
    <submittedName>
        <fullName evidence="6">LysR family transcriptional regulator</fullName>
    </submittedName>
</protein>
<evidence type="ECO:0000313" key="6">
    <source>
        <dbReference type="EMBL" id="MFC3322860.1"/>
    </source>
</evidence>
<dbReference type="Pfam" id="PF00126">
    <property type="entry name" value="HTH_1"/>
    <property type="match status" value="1"/>
</dbReference>
<reference evidence="7" key="1">
    <citation type="journal article" date="2019" name="Int. J. Syst. Evol. Microbiol.">
        <title>The Global Catalogue of Microorganisms (GCM) 10K type strain sequencing project: providing services to taxonomists for standard genome sequencing and annotation.</title>
        <authorList>
            <consortium name="The Broad Institute Genomics Platform"/>
            <consortium name="The Broad Institute Genome Sequencing Center for Infectious Disease"/>
            <person name="Wu L."/>
            <person name="Ma J."/>
        </authorList>
    </citation>
    <scope>NUCLEOTIDE SEQUENCE [LARGE SCALE GENOMIC DNA]</scope>
    <source>
        <strain evidence="7">ICMP 19515</strain>
    </source>
</reference>
<sequence length="319" mass="35623">MALPRPERLVWDLDWNLLRTFVVIAEVKSITRAAERLNLKQPSVSNALRRLEDRVGRRLVERDATRFELTEVGRLLYEQSVEVFGTISQLPLLMRGISDDVTGHVTIATASHVVSPLFDQALSEFHRNYPRASITISVAASTEVAKQVRERRASFGICLVSQRDPALEYAMVYREFFGFFCGPQHRLYGQTGLTLADLRGEPSVSFQTDHISDALRPVALLRSEARLNADVVGVSSSLEEVRRMIVAGLGIGPLPLHVARRDVVDGALWRLPPYDAPPAIDIFLLVNPDKVMNRAEKALLSGLQTLIAETPLEDRTYKG</sequence>
<comment type="caution">
    <text evidence="6">The sequence shown here is derived from an EMBL/GenBank/DDBJ whole genome shotgun (WGS) entry which is preliminary data.</text>
</comment>
<feature type="domain" description="HTH lysR-type" evidence="5">
    <location>
        <begin position="13"/>
        <end position="70"/>
    </location>
</feature>
<evidence type="ECO:0000259" key="5">
    <source>
        <dbReference type="PROSITE" id="PS50931"/>
    </source>
</evidence>
<dbReference type="PRINTS" id="PR00039">
    <property type="entry name" value="HTHLYSR"/>
</dbReference>
<dbReference type="Pfam" id="PF03466">
    <property type="entry name" value="LysR_substrate"/>
    <property type="match status" value="1"/>
</dbReference>
<evidence type="ECO:0000256" key="2">
    <source>
        <dbReference type="ARBA" id="ARBA00023015"/>
    </source>
</evidence>
<evidence type="ECO:0000256" key="4">
    <source>
        <dbReference type="ARBA" id="ARBA00023163"/>
    </source>
</evidence>
<dbReference type="InterPro" id="IPR036388">
    <property type="entry name" value="WH-like_DNA-bd_sf"/>
</dbReference>
<dbReference type="InterPro" id="IPR000847">
    <property type="entry name" value="LysR_HTH_N"/>
</dbReference>
<name>A0ABV7MLX0_9HYPH</name>
<dbReference type="SUPFAM" id="SSF53850">
    <property type="entry name" value="Periplasmic binding protein-like II"/>
    <property type="match status" value="1"/>
</dbReference>
<dbReference type="EMBL" id="JBHRVD010000001">
    <property type="protein sequence ID" value="MFC3322860.1"/>
    <property type="molecule type" value="Genomic_DNA"/>
</dbReference>
<comment type="similarity">
    <text evidence="1">Belongs to the LysR transcriptional regulatory family.</text>
</comment>
<dbReference type="InterPro" id="IPR036390">
    <property type="entry name" value="WH_DNA-bd_sf"/>
</dbReference>
<evidence type="ECO:0000313" key="7">
    <source>
        <dbReference type="Proteomes" id="UP001595648"/>
    </source>
</evidence>
<keyword evidence="4" id="KW-0804">Transcription</keyword>
<evidence type="ECO:0000256" key="1">
    <source>
        <dbReference type="ARBA" id="ARBA00009437"/>
    </source>
</evidence>
<proteinExistence type="inferred from homology"/>
<evidence type="ECO:0000256" key="3">
    <source>
        <dbReference type="ARBA" id="ARBA00023125"/>
    </source>
</evidence>